<dbReference type="Gene3D" id="3.40.50.720">
    <property type="entry name" value="NAD(P)-binding Rossmann-like Domain"/>
    <property type="match status" value="1"/>
</dbReference>
<protein>
    <recommendedName>
        <fullName evidence="2">NADPH-dependent F420 reductase</fullName>
    </recommendedName>
</protein>
<sequence length="71" mass="7960">VDRPMQGDVLVCGDHRGAKKTVMELVERIEYVRALDAGGLTNARYLEEWTVLLLHINKIYKAHTGVRIVGA</sequence>
<comment type="caution">
    <text evidence="1">The sequence shown here is derived from an EMBL/GenBank/DDBJ whole genome shotgun (WGS) entry which is preliminary data.</text>
</comment>
<organism evidence="1">
    <name type="scientific">marine sediment metagenome</name>
    <dbReference type="NCBI Taxonomy" id="412755"/>
    <lineage>
        <taxon>unclassified sequences</taxon>
        <taxon>metagenomes</taxon>
        <taxon>ecological metagenomes</taxon>
    </lineage>
</organism>
<evidence type="ECO:0000313" key="1">
    <source>
        <dbReference type="EMBL" id="KKL60494.1"/>
    </source>
</evidence>
<reference evidence="1" key="1">
    <citation type="journal article" date="2015" name="Nature">
        <title>Complex archaea that bridge the gap between prokaryotes and eukaryotes.</title>
        <authorList>
            <person name="Spang A."/>
            <person name="Saw J.H."/>
            <person name="Jorgensen S.L."/>
            <person name="Zaremba-Niedzwiedzka K."/>
            <person name="Martijn J."/>
            <person name="Lind A.E."/>
            <person name="van Eijk R."/>
            <person name="Schleper C."/>
            <person name="Guy L."/>
            <person name="Ettema T.J."/>
        </authorList>
    </citation>
    <scope>NUCLEOTIDE SEQUENCE</scope>
</reference>
<dbReference type="SUPFAM" id="SSF51735">
    <property type="entry name" value="NAD(P)-binding Rossmann-fold domains"/>
    <property type="match status" value="1"/>
</dbReference>
<name>A0A0F9DFV7_9ZZZZ</name>
<dbReference type="AlphaFoldDB" id="A0A0F9DFV7"/>
<evidence type="ECO:0008006" key="2">
    <source>
        <dbReference type="Google" id="ProtNLM"/>
    </source>
</evidence>
<feature type="non-terminal residue" evidence="1">
    <location>
        <position position="1"/>
    </location>
</feature>
<proteinExistence type="predicted"/>
<gene>
    <name evidence="1" type="ORF">LCGC14_2204740</name>
</gene>
<dbReference type="EMBL" id="LAZR01029130">
    <property type="protein sequence ID" value="KKL60494.1"/>
    <property type="molecule type" value="Genomic_DNA"/>
</dbReference>
<dbReference type="InterPro" id="IPR036291">
    <property type="entry name" value="NAD(P)-bd_dom_sf"/>
</dbReference>
<accession>A0A0F9DFV7</accession>